<keyword evidence="5 6" id="KW-0408">Iron</keyword>
<evidence type="ECO:0000256" key="5">
    <source>
        <dbReference type="ARBA" id="ARBA00023004"/>
    </source>
</evidence>
<dbReference type="GO" id="GO:0022900">
    <property type="term" value="P:electron transport chain"/>
    <property type="evidence" value="ECO:0007669"/>
    <property type="project" value="InterPro"/>
</dbReference>
<name>A0A829YFZ1_9GAMM</name>
<dbReference type="AlphaFoldDB" id="A0A829YFZ1"/>
<dbReference type="GO" id="GO:0020037">
    <property type="term" value="F:heme binding"/>
    <property type="evidence" value="ECO:0007669"/>
    <property type="project" value="InterPro"/>
</dbReference>
<organism evidence="9 10">
    <name type="scientific">Steroidobacter agaridevorans</name>
    <dbReference type="NCBI Taxonomy" id="2695856"/>
    <lineage>
        <taxon>Bacteria</taxon>
        <taxon>Pseudomonadati</taxon>
        <taxon>Pseudomonadota</taxon>
        <taxon>Gammaproteobacteria</taxon>
        <taxon>Steroidobacterales</taxon>
        <taxon>Steroidobacteraceae</taxon>
        <taxon>Steroidobacter</taxon>
    </lineage>
</organism>
<evidence type="ECO:0000256" key="8">
    <source>
        <dbReference type="SAM" id="SignalP"/>
    </source>
</evidence>
<keyword evidence="3 6" id="KW-0479">Metal-binding</keyword>
<feature type="binding site" description="covalent" evidence="7">
    <location>
        <position position="145"/>
    </location>
    <ligand>
        <name>heme c</name>
        <dbReference type="ChEBI" id="CHEBI:61717"/>
    </ligand>
</feature>
<dbReference type="PROSITE" id="PS51009">
    <property type="entry name" value="CYTCII"/>
    <property type="match status" value="1"/>
</dbReference>
<reference evidence="10" key="1">
    <citation type="submission" date="2020-01" db="EMBL/GenBank/DDBJ databases">
        <title>'Steroidobacter agaridevorans' sp. nov., agar-degrading bacteria isolated from rhizosphere soils.</title>
        <authorList>
            <person name="Ikenaga M."/>
            <person name="Kataoka M."/>
            <person name="Murouchi A."/>
            <person name="Katsuragi S."/>
            <person name="Sakai M."/>
        </authorList>
    </citation>
    <scope>NUCLEOTIDE SEQUENCE [LARGE SCALE GENOMIC DNA]</scope>
    <source>
        <strain evidence="10">YU21-B</strain>
    </source>
</reference>
<evidence type="ECO:0000313" key="9">
    <source>
        <dbReference type="EMBL" id="GFE82365.1"/>
    </source>
</evidence>
<dbReference type="PRINTS" id="PR00608">
    <property type="entry name" value="CYTCHROMECII"/>
</dbReference>
<dbReference type="InterPro" id="IPR002321">
    <property type="entry name" value="Cyt_c_II"/>
</dbReference>
<dbReference type="Proteomes" id="UP000445000">
    <property type="component" value="Unassembled WGS sequence"/>
</dbReference>
<accession>A0A829YFZ1</accession>
<feature type="binding site" description="covalent" evidence="7">
    <location>
        <position position="148"/>
    </location>
    <ligand>
        <name>heme c</name>
        <dbReference type="ChEBI" id="CHEBI:61717"/>
    </ligand>
</feature>
<proteinExistence type="predicted"/>
<keyword evidence="1" id="KW-0813">Transport</keyword>
<evidence type="ECO:0000256" key="3">
    <source>
        <dbReference type="ARBA" id="ARBA00022723"/>
    </source>
</evidence>
<keyword evidence="2 7" id="KW-0349">Heme</keyword>
<comment type="PTM">
    <text evidence="7">Binds 1 heme group per subunit.</text>
</comment>
<dbReference type="InterPro" id="IPR015984">
    <property type="entry name" value="Cyt_c_prime_subgr"/>
</dbReference>
<dbReference type="Gene3D" id="1.20.120.10">
    <property type="entry name" value="Cytochrome c/b562"/>
    <property type="match status" value="1"/>
</dbReference>
<comment type="caution">
    <text evidence="9">The sequence shown here is derived from an EMBL/GenBank/DDBJ whole genome shotgun (WGS) entry which is preliminary data.</text>
</comment>
<evidence type="ECO:0000313" key="10">
    <source>
        <dbReference type="Proteomes" id="UP000445000"/>
    </source>
</evidence>
<dbReference type="GO" id="GO:0005506">
    <property type="term" value="F:iron ion binding"/>
    <property type="evidence" value="ECO:0007669"/>
    <property type="project" value="InterPro"/>
</dbReference>
<keyword evidence="10" id="KW-1185">Reference proteome</keyword>
<evidence type="ECO:0000256" key="4">
    <source>
        <dbReference type="ARBA" id="ARBA00022982"/>
    </source>
</evidence>
<feature type="chain" id="PRO_5032414438" evidence="8">
    <location>
        <begin position="25"/>
        <end position="157"/>
    </location>
</feature>
<dbReference type="PIRSF" id="PIRSF000027">
    <property type="entry name" value="Cytc_c_prime"/>
    <property type="match status" value="1"/>
</dbReference>
<dbReference type="SUPFAM" id="SSF47175">
    <property type="entry name" value="Cytochromes"/>
    <property type="match status" value="1"/>
</dbReference>
<sequence length="157" mass="17241">MTSKETCCRLLMIAACAVAGSVAADEELDPQPVIEGRQSALRDIGAAFKGITDELKKPTPSLPMIRQYARQIDELTKYQQGWFPAGTGPESDIQTAARPEIWQQPAEFKAAQKIFGEQAFKLAQVADSNDPGAIKAQWQALGKTCKGCHEKFREKDD</sequence>
<keyword evidence="4" id="KW-0249">Electron transport</keyword>
<dbReference type="InterPro" id="IPR010980">
    <property type="entry name" value="Cyt_c/b562"/>
</dbReference>
<evidence type="ECO:0000256" key="2">
    <source>
        <dbReference type="ARBA" id="ARBA00022617"/>
    </source>
</evidence>
<protein>
    <submittedName>
        <fullName evidence="9">Cytochrome c</fullName>
    </submittedName>
</protein>
<evidence type="ECO:0000256" key="6">
    <source>
        <dbReference type="PIRSR" id="PIRSR000027-1"/>
    </source>
</evidence>
<dbReference type="GO" id="GO:0042597">
    <property type="term" value="C:periplasmic space"/>
    <property type="evidence" value="ECO:0007669"/>
    <property type="project" value="InterPro"/>
</dbReference>
<dbReference type="GO" id="GO:0009055">
    <property type="term" value="F:electron transfer activity"/>
    <property type="evidence" value="ECO:0007669"/>
    <property type="project" value="InterPro"/>
</dbReference>
<dbReference type="InterPro" id="IPR012127">
    <property type="entry name" value="Cyt_c_prime"/>
</dbReference>
<feature type="signal peptide" evidence="8">
    <location>
        <begin position="1"/>
        <end position="24"/>
    </location>
</feature>
<dbReference type="EMBL" id="BLJN01000004">
    <property type="protein sequence ID" value="GFE82365.1"/>
    <property type="molecule type" value="Genomic_DNA"/>
</dbReference>
<dbReference type="RefSeq" id="WP_161814016.1">
    <property type="nucleotide sequence ID" value="NZ_BLJN01000004.1"/>
</dbReference>
<feature type="binding site" description="axial binding residue" evidence="6">
    <location>
        <position position="149"/>
    </location>
    <ligand>
        <name>heme c</name>
        <dbReference type="ChEBI" id="CHEBI:61717"/>
    </ligand>
    <ligandPart>
        <name>Fe</name>
        <dbReference type="ChEBI" id="CHEBI:18248"/>
    </ligandPart>
</feature>
<gene>
    <name evidence="9" type="ORF">GCM10011487_43650</name>
</gene>
<evidence type="ECO:0000256" key="1">
    <source>
        <dbReference type="ARBA" id="ARBA00022448"/>
    </source>
</evidence>
<dbReference type="Pfam" id="PF01322">
    <property type="entry name" value="Cytochrom_C_2"/>
    <property type="match status" value="1"/>
</dbReference>
<evidence type="ECO:0000256" key="7">
    <source>
        <dbReference type="PIRSR" id="PIRSR000027-2"/>
    </source>
</evidence>
<keyword evidence="8" id="KW-0732">Signal</keyword>